<gene>
    <name evidence="2" type="ORF">M513_01033</name>
    <name evidence="3" type="ORF">M514_01033</name>
</gene>
<keyword evidence="4" id="KW-1185">Reference proteome</keyword>
<evidence type="ECO:0000313" key="2">
    <source>
        <dbReference type="EMBL" id="KFD58270.1"/>
    </source>
</evidence>
<evidence type="ECO:0000256" key="1">
    <source>
        <dbReference type="SAM" id="MobiDB-lite"/>
    </source>
</evidence>
<dbReference type="EMBL" id="KL367487">
    <property type="protein sequence ID" value="KFD70535.1"/>
    <property type="molecule type" value="Genomic_DNA"/>
</dbReference>
<protein>
    <submittedName>
        <fullName evidence="2">Uncharacterized protein</fullName>
    </submittedName>
</protein>
<feature type="region of interest" description="Disordered" evidence="1">
    <location>
        <begin position="1"/>
        <end position="28"/>
    </location>
</feature>
<organism evidence="2 4">
    <name type="scientific">Trichuris suis</name>
    <name type="common">pig whipworm</name>
    <dbReference type="NCBI Taxonomy" id="68888"/>
    <lineage>
        <taxon>Eukaryota</taxon>
        <taxon>Metazoa</taxon>
        <taxon>Ecdysozoa</taxon>
        <taxon>Nematoda</taxon>
        <taxon>Enoplea</taxon>
        <taxon>Dorylaimia</taxon>
        <taxon>Trichinellida</taxon>
        <taxon>Trichuridae</taxon>
        <taxon>Trichuris</taxon>
    </lineage>
</organism>
<dbReference type="Proteomes" id="UP000030758">
    <property type="component" value="Unassembled WGS sequence"/>
</dbReference>
<dbReference type="EMBL" id="KL363185">
    <property type="protein sequence ID" value="KFD58270.1"/>
    <property type="molecule type" value="Genomic_DNA"/>
</dbReference>
<evidence type="ECO:0000313" key="3">
    <source>
        <dbReference type="EMBL" id="KFD70535.1"/>
    </source>
</evidence>
<sequence length="230" mass="26156">MNPAEKTVSGNQRSPNTKDYDQRTNKAGLRLSQTNDIDKCMKRLEKVHTRWTQLSRSLKQSIGNSAIYSPANILLEMASGINEEEEDLKILAALQKIALHEEETNEEIKRTVIWPADTFCDFKIKDYEAGKLCFETKQRNSSNGIGSSQCAPLDQVMFKLPCSSIFKLRKKQKVPGKNAANEAQLISTMDEALEDATIEYMQHFKKYFELLKKKHDFSVSELGKVSSLEE</sequence>
<name>A0A085MM24_9BILA</name>
<evidence type="ECO:0000313" key="4">
    <source>
        <dbReference type="Proteomes" id="UP000030764"/>
    </source>
</evidence>
<proteinExistence type="predicted"/>
<dbReference type="AlphaFoldDB" id="A0A085MM24"/>
<reference evidence="2 4" key="1">
    <citation type="journal article" date="2014" name="Nat. Genet.">
        <title>Genome and transcriptome of the porcine whipworm Trichuris suis.</title>
        <authorList>
            <person name="Jex A.R."/>
            <person name="Nejsum P."/>
            <person name="Schwarz E.M."/>
            <person name="Hu L."/>
            <person name="Young N.D."/>
            <person name="Hall R.S."/>
            <person name="Korhonen P.K."/>
            <person name="Liao S."/>
            <person name="Thamsborg S."/>
            <person name="Xia J."/>
            <person name="Xu P."/>
            <person name="Wang S."/>
            <person name="Scheerlinck J.P."/>
            <person name="Hofmann A."/>
            <person name="Sternberg P.W."/>
            <person name="Wang J."/>
            <person name="Gasser R.B."/>
        </authorList>
    </citation>
    <scope>NUCLEOTIDE SEQUENCE [LARGE SCALE GENOMIC DNA]</scope>
    <source>
        <strain evidence="3">DCEP-RM93F</strain>
        <strain evidence="2">DCEP-RM93M</strain>
    </source>
</reference>
<accession>A0A085MM24</accession>
<dbReference type="Proteomes" id="UP000030764">
    <property type="component" value="Unassembled WGS sequence"/>
</dbReference>